<accession>A0A9P7MF65</accession>
<dbReference type="Gene3D" id="3.30.40.10">
    <property type="entry name" value="Zinc/RING finger domain, C3HC4 (zinc finger)"/>
    <property type="match status" value="1"/>
</dbReference>
<feature type="domain" description="FYVE-type" evidence="6">
    <location>
        <begin position="202"/>
        <end position="257"/>
    </location>
</feature>
<dbReference type="PANTHER" id="PTHR47794">
    <property type="entry name" value="VACUOLAR PROTEIN SORTING-ASSOCIATED PROTEIN 27"/>
    <property type="match status" value="1"/>
</dbReference>
<keyword evidence="2 4" id="KW-0863">Zinc-finger</keyword>
<dbReference type="Pfam" id="PF01363">
    <property type="entry name" value="FYVE"/>
    <property type="match status" value="1"/>
</dbReference>
<dbReference type="GO" id="GO:0043130">
    <property type="term" value="F:ubiquitin binding"/>
    <property type="evidence" value="ECO:0007669"/>
    <property type="project" value="TreeGrafter"/>
</dbReference>
<dbReference type="SMART" id="SM00064">
    <property type="entry name" value="FYVE"/>
    <property type="match status" value="1"/>
</dbReference>
<gene>
    <name evidence="7" type="ORF">E4U60_007831</name>
</gene>
<reference evidence="7 8" key="1">
    <citation type="journal article" date="2020" name="bioRxiv">
        <title>Whole genome comparisons of ergot fungi reveals the divergence and evolution of species within the genus Claviceps are the result of varying mechanisms driving genome evolution and host range expansion.</title>
        <authorList>
            <person name="Wyka S.A."/>
            <person name="Mondo S.J."/>
            <person name="Liu M."/>
            <person name="Dettman J."/>
            <person name="Nalam V."/>
            <person name="Broders K.D."/>
        </authorList>
    </citation>
    <scope>NUCLEOTIDE SEQUENCE [LARGE SCALE GENOMIC DNA]</scope>
    <source>
        <strain evidence="7 8">CCC 1485</strain>
    </source>
</reference>
<dbReference type="SUPFAM" id="SSF57903">
    <property type="entry name" value="FYVE/PHD zinc finger"/>
    <property type="match status" value="1"/>
</dbReference>
<evidence type="ECO:0000256" key="4">
    <source>
        <dbReference type="PROSITE-ProRule" id="PRU00091"/>
    </source>
</evidence>
<dbReference type="InterPro" id="IPR017455">
    <property type="entry name" value="Znf_FYVE-rel"/>
</dbReference>
<dbReference type="GO" id="GO:0033565">
    <property type="term" value="C:ESCRT-0 complex"/>
    <property type="evidence" value="ECO:0007669"/>
    <property type="project" value="TreeGrafter"/>
</dbReference>
<dbReference type="GO" id="GO:0043328">
    <property type="term" value="P:protein transport to vacuole involved in ubiquitin-dependent protein catabolic process via the multivesicular body sorting pathway"/>
    <property type="evidence" value="ECO:0007669"/>
    <property type="project" value="TreeGrafter"/>
</dbReference>
<dbReference type="InterPro" id="IPR013083">
    <property type="entry name" value="Znf_RING/FYVE/PHD"/>
</dbReference>
<dbReference type="InterPro" id="IPR011011">
    <property type="entry name" value="Znf_FYVE_PHD"/>
</dbReference>
<keyword evidence="1" id="KW-0479">Metal-binding</keyword>
<sequence length="312" mass="34952">MAAQLIMPTLPIDQQQSQHFMPNHTHTYATAPVQTHSNLQSHRHHIRSQSYQVAPGSQISPLNTSSTLQTQVFSTPPSPNAQYIPYGQFGRHGQHGGRPLYMPAVLRRCDEFPSHEVVRCRTASSSSSSDTDSTLKRANSILMSIPGLSLLGQHFSQRPACESTRTLEGSWKLDAFPEVDGVPTRKHWKPDSESTVCDDPVCRRTFNTFVRRHHCRKCGHIFCDWHSSALIPLDHNAEFNPRADPSRTCNYCFNEVKARHSRSRSNSQSSISTTDEDVPTTPLDAPPMPGVTAPPKSEVPASVQREWDWSTF</sequence>
<feature type="region of interest" description="Disordered" evidence="5">
    <location>
        <begin position="262"/>
        <end position="312"/>
    </location>
</feature>
<dbReference type="Proteomes" id="UP000706124">
    <property type="component" value="Unassembled WGS sequence"/>
</dbReference>
<dbReference type="PROSITE" id="PS50178">
    <property type="entry name" value="ZF_FYVE"/>
    <property type="match status" value="1"/>
</dbReference>
<keyword evidence="8" id="KW-1185">Reference proteome</keyword>
<dbReference type="AlphaFoldDB" id="A0A9P7MF65"/>
<evidence type="ECO:0000259" key="6">
    <source>
        <dbReference type="PROSITE" id="PS50178"/>
    </source>
</evidence>
<comment type="caution">
    <text evidence="7">The sequence shown here is derived from an EMBL/GenBank/DDBJ whole genome shotgun (WGS) entry which is preliminary data.</text>
</comment>
<name>A0A9P7MF65_9HYPO</name>
<dbReference type="CDD" id="cd15760">
    <property type="entry name" value="FYVE_scVPS27p_like"/>
    <property type="match status" value="1"/>
</dbReference>
<dbReference type="EMBL" id="SRPO01000094">
    <property type="protein sequence ID" value="KAG5941573.1"/>
    <property type="molecule type" value="Genomic_DNA"/>
</dbReference>
<evidence type="ECO:0000256" key="5">
    <source>
        <dbReference type="SAM" id="MobiDB-lite"/>
    </source>
</evidence>
<dbReference type="GO" id="GO:0008270">
    <property type="term" value="F:zinc ion binding"/>
    <property type="evidence" value="ECO:0007669"/>
    <property type="project" value="UniProtKB-KW"/>
</dbReference>
<evidence type="ECO:0000256" key="3">
    <source>
        <dbReference type="ARBA" id="ARBA00022833"/>
    </source>
</evidence>
<dbReference type="PANTHER" id="PTHR47794:SF1">
    <property type="entry name" value="VACUOLAR PROTEIN SORTING-ASSOCIATED PROTEIN 27"/>
    <property type="match status" value="1"/>
</dbReference>
<organism evidence="7 8">
    <name type="scientific">Claviceps pazoutovae</name>
    <dbReference type="NCBI Taxonomy" id="1649127"/>
    <lineage>
        <taxon>Eukaryota</taxon>
        <taxon>Fungi</taxon>
        <taxon>Dikarya</taxon>
        <taxon>Ascomycota</taxon>
        <taxon>Pezizomycotina</taxon>
        <taxon>Sordariomycetes</taxon>
        <taxon>Hypocreomycetidae</taxon>
        <taxon>Hypocreales</taxon>
        <taxon>Clavicipitaceae</taxon>
        <taxon>Claviceps</taxon>
    </lineage>
</organism>
<dbReference type="OrthoDB" id="10018316at2759"/>
<dbReference type="InterPro" id="IPR000306">
    <property type="entry name" value="Znf_FYVE"/>
</dbReference>
<dbReference type="GO" id="GO:0032266">
    <property type="term" value="F:phosphatidylinositol-3-phosphate binding"/>
    <property type="evidence" value="ECO:0007669"/>
    <property type="project" value="TreeGrafter"/>
</dbReference>
<keyword evidence="3" id="KW-0862">Zinc</keyword>
<protein>
    <recommendedName>
        <fullName evidence="6">FYVE-type domain-containing protein</fullName>
    </recommendedName>
</protein>
<evidence type="ECO:0000313" key="7">
    <source>
        <dbReference type="EMBL" id="KAG5941573.1"/>
    </source>
</evidence>
<evidence type="ECO:0000313" key="8">
    <source>
        <dbReference type="Proteomes" id="UP000706124"/>
    </source>
</evidence>
<evidence type="ECO:0000256" key="1">
    <source>
        <dbReference type="ARBA" id="ARBA00022723"/>
    </source>
</evidence>
<dbReference type="GO" id="GO:0006623">
    <property type="term" value="P:protein targeting to vacuole"/>
    <property type="evidence" value="ECO:0007669"/>
    <property type="project" value="TreeGrafter"/>
</dbReference>
<evidence type="ECO:0000256" key="2">
    <source>
        <dbReference type="ARBA" id="ARBA00022771"/>
    </source>
</evidence>
<proteinExistence type="predicted"/>